<protein>
    <submittedName>
        <fullName evidence="1">Putative ribonuclease h-like domain-containing protein</fullName>
    </submittedName>
</protein>
<accession>A0A8S9VAE4</accession>
<gene>
    <name evidence="1" type="ORF">GN958_ATG01688</name>
</gene>
<comment type="caution">
    <text evidence="1">The sequence shown here is derived from an EMBL/GenBank/DDBJ whole genome shotgun (WGS) entry which is preliminary data.</text>
</comment>
<name>A0A8S9VAE4_PHYIN</name>
<dbReference type="Proteomes" id="UP000704712">
    <property type="component" value="Unassembled WGS sequence"/>
</dbReference>
<evidence type="ECO:0000313" key="2">
    <source>
        <dbReference type="Proteomes" id="UP000704712"/>
    </source>
</evidence>
<evidence type="ECO:0000313" key="1">
    <source>
        <dbReference type="EMBL" id="KAF4149147.1"/>
    </source>
</evidence>
<organism evidence="1 2">
    <name type="scientific">Phytophthora infestans</name>
    <name type="common">Potato late blight agent</name>
    <name type="synonym">Botrytis infestans</name>
    <dbReference type="NCBI Taxonomy" id="4787"/>
    <lineage>
        <taxon>Eukaryota</taxon>
        <taxon>Sar</taxon>
        <taxon>Stramenopiles</taxon>
        <taxon>Oomycota</taxon>
        <taxon>Peronosporomycetes</taxon>
        <taxon>Peronosporales</taxon>
        <taxon>Peronosporaceae</taxon>
        <taxon>Phytophthora</taxon>
    </lineage>
</organism>
<sequence length="179" mass="20468">MAKDWVSLLLCARHEQSRQTSIEDVIFADYSEASAAVSALNGSSSKWLKRARDLMVKMYGNRLSLCSLCIIRWNSMQACFASLLRVQSALQMLTKQSHGDDEFPTALSVVLRDYFWQDLKRAERVIAPLSLASYRLQRDRNTVGDVIQSFGAIYLGFKQAPQHREELVACVEQRWKKCE</sequence>
<dbReference type="AlphaFoldDB" id="A0A8S9VAE4"/>
<proteinExistence type="predicted"/>
<reference evidence="1" key="1">
    <citation type="submission" date="2020-03" db="EMBL/GenBank/DDBJ databases">
        <title>Hybrid Assembly of Korean Phytophthora infestans isolates.</title>
        <authorList>
            <person name="Prokchorchik M."/>
            <person name="Lee Y."/>
            <person name="Seo J."/>
            <person name="Cho J.-H."/>
            <person name="Park Y.-E."/>
            <person name="Jang D.-C."/>
            <person name="Im J.-S."/>
            <person name="Choi J.-G."/>
            <person name="Park H.-J."/>
            <person name="Lee G.-B."/>
            <person name="Lee Y.-G."/>
            <person name="Hong S.-Y."/>
            <person name="Cho K."/>
            <person name="Sohn K.H."/>
        </authorList>
    </citation>
    <scope>NUCLEOTIDE SEQUENCE</scope>
    <source>
        <strain evidence="1">KR_2_A2</strain>
    </source>
</reference>
<dbReference type="EMBL" id="JAACNO010000192">
    <property type="protein sequence ID" value="KAF4149147.1"/>
    <property type="molecule type" value="Genomic_DNA"/>
</dbReference>